<name>A0A8X7SDY3_BRACI</name>
<proteinExistence type="predicted"/>
<organism evidence="1 2">
    <name type="scientific">Brassica carinata</name>
    <name type="common">Ethiopian mustard</name>
    <name type="synonym">Abyssinian cabbage</name>
    <dbReference type="NCBI Taxonomy" id="52824"/>
    <lineage>
        <taxon>Eukaryota</taxon>
        <taxon>Viridiplantae</taxon>
        <taxon>Streptophyta</taxon>
        <taxon>Embryophyta</taxon>
        <taxon>Tracheophyta</taxon>
        <taxon>Spermatophyta</taxon>
        <taxon>Magnoliopsida</taxon>
        <taxon>eudicotyledons</taxon>
        <taxon>Gunneridae</taxon>
        <taxon>Pentapetalae</taxon>
        <taxon>rosids</taxon>
        <taxon>malvids</taxon>
        <taxon>Brassicales</taxon>
        <taxon>Brassicaceae</taxon>
        <taxon>Brassiceae</taxon>
        <taxon>Brassica</taxon>
    </lineage>
</organism>
<dbReference type="AlphaFoldDB" id="A0A8X7SDY3"/>
<keyword evidence="2" id="KW-1185">Reference proteome</keyword>
<evidence type="ECO:0000313" key="2">
    <source>
        <dbReference type="Proteomes" id="UP000886595"/>
    </source>
</evidence>
<dbReference type="EMBL" id="JAAMPC010000007">
    <property type="protein sequence ID" value="KAG2304582.1"/>
    <property type="molecule type" value="Genomic_DNA"/>
</dbReference>
<sequence length="61" mass="6739">MADAQKLKPRCTYDVPVETGKSCDPQCVYFCKKLFGPVGRAVCEKELKGYCQCSAICKGSR</sequence>
<reference evidence="1 2" key="1">
    <citation type="submission" date="2020-02" db="EMBL/GenBank/DDBJ databases">
        <authorList>
            <person name="Ma Q."/>
            <person name="Huang Y."/>
            <person name="Song X."/>
            <person name="Pei D."/>
        </authorList>
    </citation>
    <scope>NUCLEOTIDE SEQUENCE [LARGE SCALE GENOMIC DNA]</scope>
    <source>
        <strain evidence="1">Sxm20200214</strain>
        <tissue evidence="1">Leaf</tissue>
    </source>
</reference>
<protein>
    <submittedName>
        <fullName evidence="1">Uncharacterized protein</fullName>
    </submittedName>
</protein>
<gene>
    <name evidence="1" type="ORF">Bca52824_033233</name>
</gene>
<accession>A0A8X7SDY3</accession>
<evidence type="ECO:0000313" key="1">
    <source>
        <dbReference type="EMBL" id="KAG2304582.1"/>
    </source>
</evidence>
<dbReference type="Proteomes" id="UP000886595">
    <property type="component" value="Unassembled WGS sequence"/>
</dbReference>
<comment type="caution">
    <text evidence="1">The sequence shown here is derived from an EMBL/GenBank/DDBJ whole genome shotgun (WGS) entry which is preliminary data.</text>
</comment>
<dbReference type="OrthoDB" id="10328357at2759"/>